<dbReference type="InterPro" id="IPR001173">
    <property type="entry name" value="Glyco_trans_2-like"/>
</dbReference>
<sequence length="237" mass="26949">MYSDKKISVVIPCYNEEKGIAKVIKKLPDFVDEIIVIDNNSTDRTSEVARTLGGKVVFEARKGYGRAYKTGLQAAQGDIIVTMDGDGTYPALAIPYLVDVLIEEGLDFISARRIFKSWDLLDKRNIKEAVLRFIGNKVLSLTVCLLFGCYLNDSQSGMWIFKREILPRLKVTSDGMPFSEELKIEAFKDGNLKSREVPVEFYYAKREGDSKLDLWGDGFRNLVFLFKKRFTKLNSND</sequence>
<dbReference type="PANTHER" id="PTHR48090:SF7">
    <property type="entry name" value="RFBJ PROTEIN"/>
    <property type="match status" value="1"/>
</dbReference>
<name>A0A1F7RMG5_9BACT</name>
<reference evidence="2 3" key="1">
    <citation type="journal article" date="2016" name="Nat. Commun.">
        <title>Thousands of microbial genomes shed light on interconnected biogeochemical processes in an aquifer system.</title>
        <authorList>
            <person name="Anantharaman K."/>
            <person name="Brown C.T."/>
            <person name="Hug L.A."/>
            <person name="Sharon I."/>
            <person name="Castelle C.J."/>
            <person name="Probst A.J."/>
            <person name="Thomas B.C."/>
            <person name="Singh A."/>
            <person name="Wilkins M.J."/>
            <person name="Karaoz U."/>
            <person name="Brodie E.L."/>
            <person name="Williams K.H."/>
            <person name="Hubbard S.S."/>
            <person name="Banfield J.F."/>
        </authorList>
    </citation>
    <scope>NUCLEOTIDE SEQUENCE [LARGE SCALE GENOMIC DNA]</scope>
</reference>
<dbReference type="Proteomes" id="UP000178526">
    <property type="component" value="Unassembled WGS sequence"/>
</dbReference>
<comment type="caution">
    <text evidence="2">The sequence shown here is derived from an EMBL/GenBank/DDBJ whole genome shotgun (WGS) entry which is preliminary data.</text>
</comment>
<protein>
    <recommendedName>
        <fullName evidence="1">Glycosyltransferase 2-like domain-containing protein</fullName>
    </recommendedName>
</protein>
<dbReference type="InterPro" id="IPR050256">
    <property type="entry name" value="Glycosyltransferase_2"/>
</dbReference>
<gene>
    <name evidence="2" type="ORF">A2042_04160</name>
</gene>
<feature type="domain" description="Glycosyltransferase 2-like" evidence="1">
    <location>
        <begin position="8"/>
        <end position="140"/>
    </location>
</feature>
<dbReference type="EMBL" id="MGDB01000030">
    <property type="protein sequence ID" value="OGL42713.1"/>
    <property type="molecule type" value="Genomic_DNA"/>
</dbReference>
<dbReference type="CDD" id="cd04179">
    <property type="entry name" value="DPM_DPG-synthase_like"/>
    <property type="match status" value="1"/>
</dbReference>
<accession>A0A1F7RMG5</accession>
<evidence type="ECO:0000259" key="1">
    <source>
        <dbReference type="Pfam" id="PF00535"/>
    </source>
</evidence>
<dbReference type="Pfam" id="PF00535">
    <property type="entry name" value="Glycos_transf_2"/>
    <property type="match status" value="1"/>
</dbReference>
<evidence type="ECO:0000313" key="2">
    <source>
        <dbReference type="EMBL" id="OGL42713.1"/>
    </source>
</evidence>
<dbReference type="SUPFAM" id="SSF53448">
    <property type="entry name" value="Nucleotide-diphospho-sugar transferases"/>
    <property type="match status" value="1"/>
</dbReference>
<evidence type="ECO:0000313" key="3">
    <source>
        <dbReference type="Proteomes" id="UP000178526"/>
    </source>
</evidence>
<proteinExistence type="predicted"/>
<organism evidence="2 3">
    <name type="scientific">Candidatus Schekmanbacteria bacterium GWA2_38_11</name>
    <dbReference type="NCBI Taxonomy" id="1817876"/>
    <lineage>
        <taxon>Bacteria</taxon>
        <taxon>Candidatus Schekmaniibacteriota</taxon>
    </lineage>
</organism>
<dbReference type="InterPro" id="IPR029044">
    <property type="entry name" value="Nucleotide-diphossugar_trans"/>
</dbReference>
<dbReference type="PANTHER" id="PTHR48090">
    <property type="entry name" value="UNDECAPRENYL-PHOSPHATE 4-DEOXY-4-FORMAMIDO-L-ARABINOSE TRANSFERASE-RELATED"/>
    <property type="match status" value="1"/>
</dbReference>
<dbReference type="Gene3D" id="3.90.550.10">
    <property type="entry name" value="Spore Coat Polysaccharide Biosynthesis Protein SpsA, Chain A"/>
    <property type="match status" value="1"/>
</dbReference>
<dbReference type="AlphaFoldDB" id="A0A1F7RMG5"/>